<dbReference type="SUPFAM" id="SSF74653">
    <property type="entry name" value="TolA/TonB C-terminal domain"/>
    <property type="match status" value="1"/>
</dbReference>
<organism evidence="13 14">
    <name type="scientific">Solimonas fluminis</name>
    <dbReference type="NCBI Taxonomy" id="2086571"/>
    <lineage>
        <taxon>Bacteria</taxon>
        <taxon>Pseudomonadati</taxon>
        <taxon>Pseudomonadota</taxon>
        <taxon>Gammaproteobacteria</taxon>
        <taxon>Nevskiales</taxon>
        <taxon>Nevskiaceae</taxon>
        <taxon>Solimonas</taxon>
    </lineage>
</organism>
<keyword evidence="6 11" id="KW-0812">Transmembrane</keyword>
<keyword evidence="8 11" id="KW-1133">Transmembrane helix</keyword>
<feature type="transmembrane region" description="Helical" evidence="11">
    <location>
        <begin position="21"/>
        <end position="41"/>
    </location>
</feature>
<evidence type="ECO:0000256" key="8">
    <source>
        <dbReference type="ARBA" id="ARBA00022989"/>
    </source>
</evidence>
<proteinExistence type="inferred from homology"/>
<feature type="domain" description="TonB C-terminal" evidence="12">
    <location>
        <begin position="156"/>
        <end position="247"/>
    </location>
</feature>
<gene>
    <name evidence="13" type="ORF">C3942_21290</name>
</gene>
<evidence type="ECO:0000259" key="12">
    <source>
        <dbReference type="PROSITE" id="PS52015"/>
    </source>
</evidence>
<feature type="region of interest" description="Disordered" evidence="10">
    <location>
        <begin position="77"/>
        <end position="117"/>
    </location>
</feature>
<keyword evidence="9 11" id="KW-0472">Membrane</keyword>
<keyword evidence="7" id="KW-0653">Protein transport</keyword>
<sequence length="247" mass="26439">MAESPSSPPGLLARIAQSAEYSIAAALLLVCVVVGASLWWLQPQEPEATETAAVSTTGAAAPAVDEREALDQARRRLGERFSELDEQQRRRAADDEARRERQRTEAAAAADARREADRARLQAEAQAREQQAAVRATAPAVPAPAPVPAARRPAEIVDAAIDWSSCRRPSYPAGSVRRGEEGVVVIAADLDASAKVRQTRVAQSSGHEALDRVTLEAVGKCRFSPATEDGVAKAATAQVRFTWKLQN</sequence>
<dbReference type="EMBL" id="PSNW01000019">
    <property type="protein sequence ID" value="PPE71854.1"/>
    <property type="molecule type" value="Genomic_DNA"/>
</dbReference>
<dbReference type="Pfam" id="PF03544">
    <property type="entry name" value="TonB_C"/>
    <property type="match status" value="1"/>
</dbReference>
<evidence type="ECO:0000256" key="1">
    <source>
        <dbReference type="ARBA" id="ARBA00004383"/>
    </source>
</evidence>
<dbReference type="GO" id="GO:0098797">
    <property type="term" value="C:plasma membrane protein complex"/>
    <property type="evidence" value="ECO:0007669"/>
    <property type="project" value="TreeGrafter"/>
</dbReference>
<dbReference type="NCBIfam" id="TIGR01352">
    <property type="entry name" value="tonB_Cterm"/>
    <property type="match status" value="1"/>
</dbReference>
<comment type="similarity">
    <text evidence="2">Belongs to the TonB family.</text>
</comment>
<name>A0A2S5TA30_9GAMM</name>
<dbReference type="InterPro" id="IPR037682">
    <property type="entry name" value="TonB_C"/>
</dbReference>
<dbReference type="Gene3D" id="3.30.1150.10">
    <property type="match status" value="1"/>
</dbReference>
<evidence type="ECO:0000256" key="10">
    <source>
        <dbReference type="SAM" id="MobiDB-lite"/>
    </source>
</evidence>
<comment type="subcellular location">
    <subcellularLocation>
        <location evidence="1">Cell inner membrane</location>
        <topology evidence="1">Single-pass membrane protein</topology>
        <orientation evidence="1">Periplasmic side</orientation>
    </subcellularLocation>
</comment>
<dbReference type="PANTHER" id="PTHR33446:SF2">
    <property type="entry name" value="PROTEIN TONB"/>
    <property type="match status" value="1"/>
</dbReference>
<evidence type="ECO:0000256" key="2">
    <source>
        <dbReference type="ARBA" id="ARBA00006555"/>
    </source>
</evidence>
<dbReference type="InterPro" id="IPR006260">
    <property type="entry name" value="TonB/TolA_C"/>
</dbReference>
<comment type="caution">
    <text evidence="13">The sequence shown here is derived from an EMBL/GenBank/DDBJ whole genome shotgun (WGS) entry which is preliminary data.</text>
</comment>
<dbReference type="PANTHER" id="PTHR33446">
    <property type="entry name" value="PROTEIN TONB-RELATED"/>
    <property type="match status" value="1"/>
</dbReference>
<evidence type="ECO:0000256" key="9">
    <source>
        <dbReference type="ARBA" id="ARBA00023136"/>
    </source>
</evidence>
<evidence type="ECO:0000313" key="14">
    <source>
        <dbReference type="Proteomes" id="UP000238220"/>
    </source>
</evidence>
<evidence type="ECO:0000256" key="3">
    <source>
        <dbReference type="ARBA" id="ARBA00022448"/>
    </source>
</evidence>
<dbReference type="PROSITE" id="PS52015">
    <property type="entry name" value="TONB_CTD"/>
    <property type="match status" value="1"/>
</dbReference>
<evidence type="ECO:0000256" key="11">
    <source>
        <dbReference type="SAM" id="Phobius"/>
    </source>
</evidence>
<keyword evidence="4" id="KW-1003">Cell membrane</keyword>
<dbReference type="Proteomes" id="UP000238220">
    <property type="component" value="Unassembled WGS sequence"/>
</dbReference>
<protein>
    <recommendedName>
        <fullName evidence="12">TonB C-terminal domain-containing protein</fullName>
    </recommendedName>
</protein>
<dbReference type="OrthoDB" id="9792439at2"/>
<dbReference type="InterPro" id="IPR051045">
    <property type="entry name" value="TonB-dependent_transducer"/>
</dbReference>
<dbReference type="AlphaFoldDB" id="A0A2S5TA30"/>
<keyword evidence="3" id="KW-0813">Transport</keyword>
<reference evidence="13 14" key="1">
    <citation type="submission" date="2018-02" db="EMBL/GenBank/DDBJ databases">
        <title>Genome sequencing of Solimonas sp. HR-BB.</title>
        <authorList>
            <person name="Lee Y."/>
            <person name="Jeon C.O."/>
        </authorList>
    </citation>
    <scope>NUCLEOTIDE SEQUENCE [LARGE SCALE GENOMIC DNA]</scope>
    <source>
        <strain evidence="13 14">HR-BB</strain>
    </source>
</reference>
<evidence type="ECO:0000256" key="6">
    <source>
        <dbReference type="ARBA" id="ARBA00022692"/>
    </source>
</evidence>
<dbReference type="GO" id="GO:0055085">
    <property type="term" value="P:transmembrane transport"/>
    <property type="evidence" value="ECO:0007669"/>
    <property type="project" value="InterPro"/>
</dbReference>
<dbReference type="GO" id="GO:0031992">
    <property type="term" value="F:energy transducer activity"/>
    <property type="evidence" value="ECO:0007669"/>
    <property type="project" value="TreeGrafter"/>
</dbReference>
<accession>A0A2S5TA30</accession>
<evidence type="ECO:0000313" key="13">
    <source>
        <dbReference type="EMBL" id="PPE71854.1"/>
    </source>
</evidence>
<evidence type="ECO:0000256" key="7">
    <source>
        <dbReference type="ARBA" id="ARBA00022927"/>
    </source>
</evidence>
<dbReference type="GO" id="GO:0015031">
    <property type="term" value="P:protein transport"/>
    <property type="evidence" value="ECO:0007669"/>
    <property type="project" value="UniProtKB-KW"/>
</dbReference>
<feature type="compositionally biased region" description="Basic and acidic residues" evidence="10">
    <location>
        <begin position="77"/>
        <end position="104"/>
    </location>
</feature>
<evidence type="ECO:0000256" key="4">
    <source>
        <dbReference type="ARBA" id="ARBA00022475"/>
    </source>
</evidence>
<evidence type="ECO:0000256" key="5">
    <source>
        <dbReference type="ARBA" id="ARBA00022519"/>
    </source>
</evidence>
<keyword evidence="14" id="KW-1185">Reference proteome</keyword>
<keyword evidence="5" id="KW-0997">Cell inner membrane</keyword>
<dbReference type="RefSeq" id="WP_104232389.1">
    <property type="nucleotide sequence ID" value="NZ_PSNW01000019.1"/>
</dbReference>